<evidence type="ECO:0000313" key="3">
    <source>
        <dbReference type="Proteomes" id="UP000218767"/>
    </source>
</evidence>
<dbReference type="EMBL" id="NVUL01000014">
    <property type="protein sequence ID" value="PCI79781.1"/>
    <property type="molecule type" value="Genomic_DNA"/>
</dbReference>
<sequence length="229" mass="25841">MRAKLIIKLEPTRTSLLALALICSFLLASSPLFTPRSSAQVSDFQKNIDSTSEALIALDLKASDCLAAFESDENTQAVCDDFINALDGELMANYLEQCRTLKSWRDEYVDQAVTSDLDSDTANNEEMLRRLVSIEFTCGENTLRSRTQFVFSAFNRLRSGSATNGAGTATLSRQISNDRFNALENAERQRLQNALQNQRNRSLRESERQFNDLENELIRQQIRNSNLPN</sequence>
<organism evidence="2 3">
    <name type="scientific">SAR86 cluster bacterium</name>
    <dbReference type="NCBI Taxonomy" id="2030880"/>
    <lineage>
        <taxon>Bacteria</taxon>
        <taxon>Pseudomonadati</taxon>
        <taxon>Pseudomonadota</taxon>
        <taxon>Gammaproteobacteria</taxon>
        <taxon>SAR86 cluster</taxon>
    </lineage>
</organism>
<keyword evidence="1" id="KW-0175">Coiled coil</keyword>
<evidence type="ECO:0000313" key="2">
    <source>
        <dbReference type="EMBL" id="PCI79781.1"/>
    </source>
</evidence>
<protein>
    <submittedName>
        <fullName evidence="2">Uncharacterized protein</fullName>
    </submittedName>
</protein>
<gene>
    <name evidence="2" type="ORF">COB20_04135</name>
</gene>
<evidence type="ECO:0000256" key="1">
    <source>
        <dbReference type="SAM" id="Coils"/>
    </source>
</evidence>
<feature type="coiled-coil region" evidence="1">
    <location>
        <begin position="181"/>
        <end position="223"/>
    </location>
</feature>
<reference evidence="3" key="1">
    <citation type="submission" date="2017-08" db="EMBL/GenBank/DDBJ databases">
        <title>A dynamic microbial community with high functional redundancy inhabits the cold, oxic subseafloor aquifer.</title>
        <authorList>
            <person name="Tully B.J."/>
            <person name="Wheat C.G."/>
            <person name="Glazer B.T."/>
            <person name="Huber J.A."/>
        </authorList>
    </citation>
    <scope>NUCLEOTIDE SEQUENCE [LARGE SCALE GENOMIC DNA]</scope>
</reference>
<comment type="caution">
    <text evidence="2">The sequence shown here is derived from an EMBL/GenBank/DDBJ whole genome shotgun (WGS) entry which is preliminary data.</text>
</comment>
<accession>A0A2A4XBU7</accession>
<dbReference type="Proteomes" id="UP000218767">
    <property type="component" value="Unassembled WGS sequence"/>
</dbReference>
<name>A0A2A4XBU7_9GAMM</name>
<dbReference type="AlphaFoldDB" id="A0A2A4XBU7"/>
<proteinExistence type="predicted"/>